<dbReference type="AlphaFoldDB" id="A0A7X0ZK92"/>
<feature type="compositionally biased region" description="Basic and acidic residues" evidence="2">
    <location>
        <begin position="62"/>
        <end position="87"/>
    </location>
</feature>
<keyword evidence="3" id="KW-0812">Transmembrane</keyword>
<evidence type="ECO:0000256" key="1">
    <source>
        <dbReference type="ARBA" id="ARBA00004196"/>
    </source>
</evidence>
<dbReference type="InterPro" id="IPR013783">
    <property type="entry name" value="Ig-like_fold"/>
</dbReference>
<dbReference type="InterPro" id="IPR013378">
    <property type="entry name" value="InlB-like_B-rpt"/>
</dbReference>
<evidence type="ECO:0000259" key="4">
    <source>
        <dbReference type="Pfam" id="PF07523"/>
    </source>
</evidence>
<dbReference type="Gene3D" id="3.80.10.10">
    <property type="entry name" value="Ribonuclease Inhibitor"/>
    <property type="match status" value="1"/>
</dbReference>
<accession>A0A7X0ZK92</accession>
<comment type="caution">
    <text evidence="5">The sequence shown here is derived from an EMBL/GenBank/DDBJ whole genome shotgun (WGS) entry which is preliminary data.</text>
</comment>
<dbReference type="Gene3D" id="2.60.40.10">
    <property type="entry name" value="Immunoglobulins"/>
    <property type="match status" value="1"/>
</dbReference>
<name>A0A7X0ZK92_9LIST</name>
<reference evidence="5 6" key="1">
    <citation type="submission" date="2020-03" db="EMBL/GenBank/DDBJ databases">
        <title>Soil Listeria distribution.</title>
        <authorList>
            <person name="Liao J."/>
            <person name="Wiedmann M."/>
        </authorList>
    </citation>
    <scope>NUCLEOTIDE SEQUENCE [LARGE SCALE GENOMIC DNA]</scope>
    <source>
        <strain evidence="5 6">FSL L7-0072</strain>
    </source>
</reference>
<dbReference type="Pfam" id="PF09479">
    <property type="entry name" value="Flg_new"/>
    <property type="match status" value="2"/>
</dbReference>
<evidence type="ECO:0000313" key="5">
    <source>
        <dbReference type="EMBL" id="MBC2288870.1"/>
    </source>
</evidence>
<proteinExistence type="predicted"/>
<dbReference type="InterPro" id="IPR005046">
    <property type="entry name" value="DUF285"/>
</dbReference>
<organism evidence="5 6">
    <name type="scientific">Listeria farberi</name>
    <dbReference type="NCBI Taxonomy" id="2713500"/>
    <lineage>
        <taxon>Bacteria</taxon>
        <taxon>Bacillati</taxon>
        <taxon>Bacillota</taxon>
        <taxon>Bacilli</taxon>
        <taxon>Bacillales</taxon>
        <taxon>Listeriaceae</taxon>
        <taxon>Listeria</taxon>
    </lineage>
</organism>
<protein>
    <submittedName>
        <fullName evidence="5">BspA family leucine-rich repeat surface protein</fullName>
    </submittedName>
</protein>
<feature type="compositionally biased region" description="Polar residues" evidence="2">
    <location>
        <begin position="114"/>
        <end position="128"/>
    </location>
</feature>
<evidence type="ECO:0000256" key="2">
    <source>
        <dbReference type="SAM" id="MobiDB-lite"/>
    </source>
</evidence>
<dbReference type="InterPro" id="IPR032675">
    <property type="entry name" value="LRR_dom_sf"/>
</dbReference>
<comment type="subcellular location">
    <subcellularLocation>
        <location evidence="1">Cell envelope</location>
    </subcellularLocation>
</comment>
<feature type="transmembrane region" description="Helical" evidence="3">
    <location>
        <begin position="685"/>
        <end position="704"/>
    </location>
</feature>
<dbReference type="Gene3D" id="2.60.40.4270">
    <property type="entry name" value="Listeria-Bacteroides repeat domain"/>
    <property type="match status" value="1"/>
</dbReference>
<dbReference type="EMBL" id="JAARZO010000008">
    <property type="protein sequence ID" value="MBC2288870.1"/>
    <property type="molecule type" value="Genomic_DNA"/>
</dbReference>
<dbReference type="Pfam" id="PF03382">
    <property type="entry name" value="DUF285"/>
    <property type="match status" value="1"/>
</dbReference>
<dbReference type="GO" id="GO:0030313">
    <property type="term" value="C:cell envelope"/>
    <property type="evidence" value="ECO:0007669"/>
    <property type="project" value="UniProtKB-SubCell"/>
</dbReference>
<sequence>MKKARKNWVNIVVTFLLLNIMSVPIQNIVLANELSTTEEVVTEVTETKESAMVETNTSNSESVEKEIESKPSEILLEEGKDLTDTPERNSSGKTESTEDANSVTEQSEKRPSTKAVTTGTFPNGSTATWQFDDATGTLTISGGTLVNPAKSIQNLTHIPVSKITNIVLEDKVIASGDCRMLFSNIEGNIVNLSNLDTSDVKHMQYMFAYSGATSLDVSNFDTSNVTNMLCMFAYSGATSLDVSNFDTSNVINMLGMFQFSAATSLDVSNFDTSNVVIGMTRMFYGTNQLQNLTLGSNFRFMPGSGGSIYDNELPDPAPTDKYTGKWQNVGSGTVARPNGAFVGTTAELIRYHNGSAMTDTYVWQPMLLEVNVQDSVLMIGDTWNPEDNFLGATDNAGDSVDFKDITVTGSVDTTQPGLYTVTYSYGGIISTATVTVLETMPASWINFSVDGTDVRSIPGSLLSKPEWDLTTGLWDKWNPGTVKVPADKLPSEPTKQGYEFKGWKDPTGSIVDFSTLDLDLNSQNEFDFYAAFEKKEYTVTFDVEGKQEQQAVLFEELITEPTVPYKAGYAFTGWYDAETGGNKWDFTTDTMPAKEMTLYAQFNKLGFVTPEIKPSIPTIVTPITPGVDPITPNIEPPTIPGEGPNTVSNTGSRNAIITSLKNTTTFSLATPQESKLAKLGEKNSLILQGLGLIMMISGIVFFLFKRKKICS</sequence>
<evidence type="ECO:0000256" key="3">
    <source>
        <dbReference type="SAM" id="Phobius"/>
    </source>
</evidence>
<keyword evidence="3" id="KW-1133">Transmembrane helix</keyword>
<dbReference type="Pfam" id="PF07523">
    <property type="entry name" value="Big_3"/>
    <property type="match status" value="1"/>
</dbReference>
<dbReference type="NCBIfam" id="TIGR02167">
    <property type="entry name" value="Liste_lipo_26"/>
    <property type="match status" value="3"/>
</dbReference>
<dbReference type="Proteomes" id="UP000558070">
    <property type="component" value="Unassembled WGS sequence"/>
</dbReference>
<dbReference type="InterPro" id="IPR042229">
    <property type="entry name" value="Listeria/Bacterioides_rpt_sf"/>
</dbReference>
<evidence type="ECO:0000313" key="6">
    <source>
        <dbReference type="Proteomes" id="UP000558070"/>
    </source>
</evidence>
<dbReference type="NCBIfam" id="TIGR01167">
    <property type="entry name" value="LPXTG_anchor"/>
    <property type="match status" value="1"/>
</dbReference>
<feature type="region of interest" description="Disordered" evidence="2">
    <location>
        <begin position="46"/>
        <end position="128"/>
    </location>
</feature>
<dbReference type="NCBIfam" id="TIGR02543">
    <property type="entry name" value="List_Bact_rpt"/>
    <property type="match status" value="1"/>
</dbReference>
<dbReference type="InterPro" id="IPR011889">
    <property type="entry name" value="Liste_lipo_26"/>
</dbReference>
<gene>
    <name evidence="5" type="ORF">HCB47_14740</name>
</gene>
<feature type="domain" description="Ig-like" evidence="4">
    <location>
        <begin position="370"/>
        <end position="436"/>
    </location>
</feature>
<keyword evidence="3" id="KW-0472">Membrane</keyword>
<dbReference type="InterPro" id="IPR022038">
    <property type="entry name" value="Ig-like_bact"/>
</dbReference>
<feature type="compositionally biased region" description="Polar residues" evidence="2">
    <location>
        <begin position="88"/>
        <end position="105"/>
    </location>
</feature>